<evidence type="ECO:0000256" key="5">
    <source>
        <dbReference type="ARBA" id="ARBA00022729"/>
    </source>
</evidence>
<dbReference type="InterPro" id="IPR011009">
    <property type="entry name" value="Kinase-like_dom_sf"/>
</dbReference>
<evidence type="ECO:0000256" key="2">
    <source>
        <dbReference type="ARBA" id="ARBA00022527"/>
    </source>
</evidence>
<keyword evidence="3" id="KW-0808">Transferase</keyword>
<evidence type="ECO:0000259" key="15">
    <source>
        <dbReference type="PROSITE" id="PS51473"/>
    </source>
</evidence>
<dbReference type="GO" id="GO:0005886">
    <property type="term" value="C:plasma membrane"/>
    <property type="evidence" value="ECO:0007669"/>
    <property type="project" value="TreeGrafter"/>
</dbReference>
<dbReference type="Gene3D" id="3.30.430.20">
    <property type="entry name" value="Gnk2 domain, C-X8-C-X2-C motif"/>
    <property type="match status" value="2"/>
</dbReference>
<evidence type="ECO:0000256" key="12">
    <source>
        <dbReference type="ARBA" id="ARBA00023180"/>
    </source>
</evidence>
<dbReference type="InterPro" id="IPR002902">
    <property type="entry name" value="GNK2"/>
</dbReference>
<reference evidence="16 17" key="1">
    <citation type="journal article" date="2019" name="Sci. Rep.">
        <title>A high-quality genome of Eragrostis curvula grass provides insights into Poaceae evolution and supports new strategies to enhance forage quality.</title>
        <authorList>
            <person name="Carballo J."/>
            <person name="Santos B.A.C.M."/>
            <person name="Zappacosta D."/>
            <person name="Garbus I."/>
            <person name="Selva J.P."/>
            <person name="Gallo C.A."/>
            <person name="Diaz A."/>
            <person name="Albertini E."/>
            <person name="Caccamo M."/>
            <person name="Echenique V."/>
        </authorList>
    </citation>
    <scope>NUCLEOTIDE SEQUENCE [LARGE SCALE GENOMIC DNA]</scope>
    <source>
        <strain evidence="17">cv. Victoria</strain>
        <tissue evidence="16">Leaf</tissue>
    </source>
</reference>
<dbReference type="InterPro" id="IPR038408">
    <property type="entry name" value="GNK2_sf"/>
</dbReference>
<feature type="domain" description="Gnk2-homologous" evidence="15">
    <location>
        <begin position="37"/>
        <end position="141"/>
    </location>
</feature>
<evidence type="ECO:0000256" key="6">
    <source>
        <dbReference type="ARBA" id="ARBA00022737"/>
    </source>
</evidence>
<keyword evidence="9" id="KW-0067">ATP-binding</keyword>
<comment type="caution">
    <text evidence="16">The sequence shown here is derived from an EMBL/GenBank/DDBJ whole genome shotgun (WGS) entry which is preliminary data.</text>
</comment>
<evidence type="ECO:0000256" key="7">
    <source>
        <dbReference type="ARBA" id="ARBA00022741"/>
    </source>
</evidence>
<accession>A0A5J9U8G1</accession>
<dbReference type="AlphaFoldDB" id="A0A5J9U8G1"/>
<dbReference type="Gene3D" id="1.10.510.10">
    <property type="entry name" value="Transferase(Phosphotransferase) domain 1"/>
    <property type="match status" value="1"/>
</dbReference>
<keyword evidence="2" id="KW-0723">Serine/threonine-protein kinase</keyword>
<keyword evidence="12" id="KW-0325">Glycoprotein</keyword>
<organism evidence="16 17">
    <name type="scientific">Eragrostis curvula</name>
    <name type="common">weeping love grass</name>
    <dbReference type="NCBI Taxonomy" id="38414"/>
    <lineage>
        <taxon>Eukaryota</taxon>
        <taxon>Viridiplantae</taxon>
        <taxon>Streptophyta</taxon>
        <taxon>Embryophyta</taxon>
        <taxon>Tracheophyta</taxon>
        <taxon>Spermatophyta</taxon>
        <taxon>Magnoliopsida</taxon>
        <taxon>Liliopsida</taxon>
        <taxon>Poales</taxon>
        <taxon>Poaceae</taxon>
        <taxon>PACMAD clade</taxon>
        <taxon>Chloridoideae</taxon>
        <taxon>Eragrostideae</taxon>
        <taxon>Eragrostidinae</taxon>
        <taxon>Eragrostis</taxon>
    </lineage>
</organism>
<dbReference type="CDD" id="cd14066">
    <property type="entry name" value="STKc_IRAK"/>
    <property type="match status" value="1"/>
</dbReference>
<dbReference type="CDD" id="cd23509">
    <property type="entry name" value="Gnk2-like"/>
    <property type="match status" value="2"/>
</dbReference>
<dbReference type="PANTHER" id="PTHR27002:SF1050">
    <property type="entry name" value="CYSTEINE-RICH RECEPTOR-LIKE PROTEIN KINASE 5"/>
    <property type="match status" value="1"/>
</dbReference>
<dbReference type="Proteomes" id="UP000324897">
    <property type="component" value="Chromosome 7"/>
</dbReference>
<protein>
    <recommendedName>
        <fullName evidence="18">Cysteine-rich receptor-like protein kinase 10</fullName>
    </recommendedName>
</protein>
<dbReference type="SMART" id="SM00220">
    <property type="entry name" value="S_TKc"/>
    <property type="match status" value="1"/>
</dbReference>
<dbReference type="InterPro" id="IPR008271">
    <property type="entry name" value="Ser/Thr_kinase_AS"/>
</dbReference>
<keyword evidence="17" id="KW-1185">Reference proteome</keyword>
<keyword evidence="6" id="KW-0677">Repeat</keyword>
<dbReference type="Pfam" id="PF00069">
    <property type="entry name" value="Pkinase"/>
    <property type="match status" value="1"/>
</dbReference>
<name>A0A5J9U8G1_9POAL</name>
<dbReference type="Gramene" id="TVU19895">
    <property type="protein sequence ID" value="TVU19895"/>
    <property type="gene ID" value="EJB05_36076"/>
</dbReference>
<gene>
    <name evidence="16" type="ORF">EJB05_36076</name>
</gene>
<dbReference type="PROSITE" id="PS51473">
    <property type="entry name" value="GNK2"/>
    <property type="match status" value="2"/>
</dbReference>
<keyword evidence="4" id="KW-0812">Transmembrane</keyword>
<dbReference type="InterPro" id="IPR000719">
    <property type="entry name" value="Prot_kinase_dom"/>
</dbReference>
<evidence type="ECO:0000256" key="13">
    <source>
        <dbReference type="SAM" id="SignalP"/>
    </source>
</evidence>
<keyword evidence="10" id="KW-1133">Transmembrane helix</keyword>
<evidence type="ECO:0000313" key="17">
    <source>
        <dbReference type="Proteomes" id="UP000324897"/>
    </source>
</evidence>
<feature type="chain" id="PRO_5023922446" description="Cysteine-rich receptor-like protein kinase 10" evidence="13">
    <location>
        <begin position="22"/>
        <end position="620"/>
    </location>
</feature>
<dbReference type="GO" id="GO:0005524">
    <property type="term" value="F:ATP binding"/>
    <property type="evidence" value="ECO:0007669"/>
    <property type="project" value="UniProtKB-KW"/>
</dbReference>
<dbReference type="FunFam" id="1.10.510.10:FF:000129">
    <property type="entry name" value="cysteine-rich receptor-like protein kinase 10"/>
    <property type="match status" value="1"/>
</dbReference>
<evidence type="ECO:0000256" key="4">
    <source>
        <dbReference type="ARBA" id="ARBA00022692"/>
    </source>
</evidence>
<keyword evidence="8" id="KW-0418">Kinase</keyword>
<dbReference type="PANTHER" id="PTHR27002">
    <property type="entry name" value="RECEPTOR-LIKE SERINE/THREONINE-PROTEIN KINASE SD1-8"/>
    <property type="match status" value="1"/>
</dbReference>
<evidence type="ECO:0000256" key="11">
    <source>
        <dbReference type="ARBA" id="ARBA00023136"/>
    </source>
</evidence>
<dbReference type="EMBL" id="RWGY01000029">
    <property type="protein sequence ID" value="TVU19895.1"/>
    <property type="molecule type" value="Genomic_DNA"/>
</dbReference>
<evidence type="ECO:0000256" key="10">
    <source>
        <dbReference type="ARBA" id="ARBA00022989"/>
    </source>
</evidence>
<dbReference type="GO" id="GO:0004674">
    <property type="term" value="F:protein serine/threonine kinase activity"/>
    <property type="evidence" value="ECO:0007669"/>
    <property type="project" value="UniProtKB-KW"/>
</dbReference>
<comment type="subcellular location">
    <subcellularLocation>
        <location evidence="1">Membrane</location>
        <topology evidence="1">Single-pass membrane protein</topology>
    </subcellularLocation>
</comment>
<dbReference type="Gene3D" id="3.30.200.20">
    <property type="entry name" value="Phosphorylase Kinase, domain 1"/>
    <property type="match status" value="1"/>
</dbReference>
<dbReference type="PROSITE" id="PS00108">
    <property type="entry name" value="PROTEIN_KINASE_ST"/>
    <property type="match status" value="1"/>
</dbReference>
<evidence type="ECO:0000256" key="9">
    <source>
        <dbReference type="ARBA" id="ARBA00022840"/>
    </source>
</evidence>
<sequence>MHILLPLLLCASSILTTTASADSPSTLSTSIADNLTLLMFSECTDNASYTRGSAFQTNLDALLSSLPVAAASSAGFAENVTGAAPDQAYGLAQCRGDVTASDCRACLELSAQQLVANTCPFKTGALIVYEGCLLRYAGASFFGQADDPSSSVPRHWCDPPIPAVDNTTTQLPQQRDALMGSLVTKASGSPRMFAVGVAELPSYQKLYGMARCTQDLSRGNCDLCLTNAVSAVTQQCGEHVTGGRILYRSCSIRFQVYLFYDAQAAAAAMMLTTPPAPVGVGPANGTHGYLDEEEMRGFEPIVYDLSTLQAATDNFSEQNKLGQGGFGPVYKGKLQNGQEIAVKRLSTISKQGQAEMRNEVVLVAKLQHRNLVCLLGYCIEEHEKLLVYEFLSNKSLDKILFGPTRQCELSWEQRYKIIDGVGRGLMYLHKDSRLNIVHRDLKPGNILLDADMNPKISDFGFAKLFNIDSSVKNTKHVAGTYGYMAPEYALKGIFSAKSDVYSYGVLVLEIITGWRSSEDLLKFVWMHWNQGNVLPLLDSCMTDKRGQQEMLRCIHIALLCVQDDPQLRPLIASVVLMINSRSMTLPAPTEPVFAVPNETPRVAVPEPSINEASISDLEPR</sequence>
<feature type="non-terminal residue" evidence="16">
    <location>
        <position position="1"/>
    </location>
</feature>
<dbReference type="FunFam" id="3.30.200.20:FF:000142">
    <property type="entry name" value="Cysteine-rich receptor-like protein kinase 10"/>
    <property type="match status" value="1"/>
</dbReference>
<feature type="signal peptide" evidence="13">
    <location>
        <begin position="1"/>
        <end position="21"/>
    </location>
</feature>
<evidence type="ECO:0000256" key="1">
    <source>
        <dbReference type="ARBA" id="ARBA00004167"/>
    </source>
</evidence>
<evidence type="ECO:0008006" key="18">
    <source>
        <dbReference type="Google" id="ProtNLM"/>
    </source>
</evidence>
<evidence type="ECO:0000313" key="16">
    <source>
        <dbReference type="EMBL" id="TVU19895.1"/>
    </source>
</evidence>
<feature type="domain" description="Protein kinase" evidence="14">
    <location>
        <begin position="315"/>
        <end position="593"/>
    </location>
</feature>
<keyword evidence="5 13" id="KW-0732">Signal</keyword>
<keyword evidence="7" id="KW-0547">Nucleotide-binding</keyword>
<dbReference type="PROSITE" id="PS50011">
    <property type="entry name" value="PROTEIN_KINASE_DOM"/>
    <property type="match status" value="1"/>
</dbReference>
<dbReference type="OrthoDB" id="640734at2759"/>
<evidence type="ECO:0000256" key="3">
    <source>
        <dbReference type="ARBA" id="ARBA00022679"/>
    </source>
</evidence>
<evidence type="ECO:0000256" key="8">
    <source>
        <dbReference type="ARBA" id="ARBA00022777"/>
    </source>
</evidence>
<dbReference type="SUPFAM" id="SSF56112">
    <property type="entry name" value="Protein kinase-like (PK-like)"/>
    <property type="match status" value="1"/>
</dbReference>
<dbReference type="Pfam" id="PF01657">
    <property type="entry name" value="Stress-antifung"/>
    <property type="match status" value="2"/>
</dbReference>
<dbReference type="GO" id="GO:0006950">
    <property type="term" value="P:response to stress"/>
    <property type="evidence" value="ECO:0007669"/>
    <property type="project" value="UniProtKB-ARBA"/>
</dbReference>
<evidence type="ECO:0000259" key="14">
    <source>
        <dbReference type="PROSITE" id="PS50011"/>
    </source>
</evidence>
<feature type="domain" description="Gnk2-homologous" evidence="15">
    <location>
        <begin position="151"/>
        <end position="259"/>
    </location>
</feature>
<proteinExistence type="predicted"/>
<keyword evidence="11" id="KW-0472">Membrane</keyword>